<dbReference type="SUPFAM" id="SSF63825">
    <property type="entry name" value="YWTD domain"/>
    <property type="match status" value="1"/>
</dbReference>
<dbReference type="EnsemblPlants" id="AUR62036451-RA">
    <property type="protein sequence ID" value="AUR62036451-RA:cds"/>
    <property type="gene ID" value="AUR62036451"/>
</dbReference>
<reference evidence="1" key="1">
    <citation type="journal article" date="2017" name="Nature">
        <title>The genome of Chenopodium quinoa.</title>
        <authorList>
            <person name="Jarvis D.E."/>
            <person name="Ho Y.S."/>
            <person name="Lightfoot D.J."/>
            <person name="Schmoeckel S.M."/>
            <person name="Li B."/>
            <person name="Borm T.J.A."/>
            <person name="Ohyanagi H."/>
            <person name="Mineta K."/>
            <person name="Michell C.T."/>
            <person name="Saber N."/>
            <person name="Kharbatia N.M."/>
            <person name="Rupper R.R."/>
            <person name="Sharp A.R."/>
            <person name="Dally N."/>
            <person name="Boughton B.A."/>
            <person name="Woo Y.H."/>
            <person name="Gao G."/>
            <person name="Schijlen E.G.W.M."/>
            <person name="Guo X."/>
            <person name="Momin A.A."/>
            <person name="Negrao S."/>
            <person name="Al-Babili S."/>
            <person name="Gehring C."/>
            <person name="Roessner U."/>
            <person name="Jung C."/>
            <person name="Murphy K."/>
            <person name="Arold S.T."/>
            <person name="Gojobori T."/>
            <person name="van der Linden C.G."/>
            <person name="van Loo E.N."/>
            <person name="Jellen E.N."/>
            <person name="Maughan P.J."/>
            <person name="Tester M."/>
        </authorList>
    </citation>
    <scope>NUCLEOTIDE SEQUENCE [LARGE SCALE GENOMIC DNA]</scope>
    <source>
        <strain evidence="1">cv. PI 614886</strain>
    </source>
</reference>
<accession>A0A803MWL1</accession>
<dbReference type="InterPro" id="IPR007788">
    <property type="entry name" value="QCT"/>
</dbReference>
<dbReference type="Pfam" id="PF05096">
    <property type="entry name" value="Glu_cyclase_2"/>
    <property type="match status" value="1"/>
</dbReference>
<dbReference type="Proteomes" id="UP000596660">
    <property type="component" value="Unplaced"/>
</dbReference>
<dbReference type="Gramene" id="AUR62036451-RA">
    <property type="protein sequence ID" value="AUR62036451-RA:cds"/>
    <property type="gene ID" value="AUR62036451"/>
</dbReference>
<name>A0A803MWL1_CHEQI</name>
<dbReference type="PANTHER" id="PTHR31270:SF1">
    <property type="entry name" value="GLUTAMINYL-PEPTIDE CYCLOTRANSFERASE"/>
    <property type="match status" value="1"/>
</dbReference>
<protein>
    <recommendedName>
        <fullName evidence="3">Glutaminyl-peptide cyclotransferase</fullName>
    </recommendedName>
</protein>
<keyword evidence="2" id="KW-1185">Reference proteome</keyword>
<dbReference type="AlphaFoldDB" id="A0A803MWL1"/>
<dbReference type="GO" id="GO:0016603">
    <property type="term" value="F:glutaminyl-peptide cyclotransferase activity"/>
    <property type="evidence" value="ECO:0007669"/>
    <property type="project" value="InterPro"/>
</dbReference>
<sequence>MSSISKPWSLPPKQRLHPYEGLLYEGNNTLYESTGLYGEIELLNWSIPFRREELYVWSRHFWMSSSYFGEGLTLVGERLYQLTYDQNTGFIYDRTTLSKLGIFNHQMKDGWGLTTDGKIMFGSDGSSTLYHIDPHTMKVIKRQNVRYKDLDVHYLNVLEYVHGEVWANVFRTDCIIRISPEDGTVLGWILLPMLRERLEAAGEIEFEDVLNGIAWDNDEKRIFVTGKLWPKLYEIKVHSSNDHSQVDIERMCIQMPASLEGMK</sequence>
<evidence type="ECO:0008006" key="3">
    <source>
        <dbReference type="Google" id="ProtNLM"/>
    </source>
</evidence>
<organism evidence="1 2">
    <name type="scientific">Chenopodium quinoa</name>
    <name type="common">Quinoa</name>
    <dbReference type="NCBI Taxonomy" id="63459"/>
    <lineage>
        <taxon>Eukaryota</taxon>
        <taxon>Viridiplantae</taxon>
        <taxon>Streptophyta</taxon>
        <taxon>Embryophyta</taxon>
        <taxon>Tracheophyta</taxon>
        <taxon>Spermatophyta</taxon>
        <taxon>Magnoliopsida</taxon>
        <taxon>eudicotyledons</taxon>
        <taxon>Gunneridae</taxon>
        <taxon>Pentapetalae</taxon>
        <taxon>Caryophyllales</taxon>
        <taxon>Chenopodiaceae</taxon>
        <taxon>Chenopodioideae</taxon>
        <taxon>Atripliceae</taxon>
        <taxon>Chenopodium</taxon>
    </lineage>
</organism>
<evidence type="ECO:0000313" key="1">
    <source>
        <dbReference type="EnsemblPlants" id="AUR62036451-RA:cds"/>
    </source>
</evidence>
<dbReference type="PANTHER" id="PTHR31270">
    <property type="entry name" value="GLUTAMINYL-PEPTIDE CYCLOTRANSFERASE"/>
    <property type="match status" value="1"/>
</dbReference>
<evidence type="ECO:0000313" key="2">
    <source>
        <dbReference type="Proteomes" id="UP000596660"/>
    </source>
</evidence>
<proteinExistence type="predicted"/>
<dbReference type="OMA" id="DMNDGWG"/>
<reference evidence="1" key="2">
    <citation type="submission" date="2021-03" db="UniProtKB">
        <authorList>
            <consortium name="EnsemblPlants"/>
        </authorList>
    </citation>
    <scope>IDENTIFICATION</scope>
</reference>